<dbReference type="Proteomes" id="UP000030693">
    <property type="component" value="Unassembled WGS sequence"/>
</dbReference>
<dbReference type="EMBL" id="KB932203">
    <property type="protein sequence ID" value="KCV71022.1"/>
    <property type="molecule type" value="Genomic_DNA"/>
</dbReference>
<reference evidence="2" key="1">
    <citation type="submission" date="2013-04" db="EMBL/GenBank/DDBJ databases">
        <title>The Genome Sequence of Fonticula alba ATCC 38817.</title>
        <authorList>
            <consortium name="The Broad Institute Genomics Platform"/>
            <person name="Russ C."/>
            <person name="Cuomo C."/>
            <person name="Burger G."/>
            <person name="Gray M.W."/>
            <person name="Holland P.W.H."/>
            <person name="King N."/>
            <person name="Lang F.B.F."/>
            <person name="Roger A.J."/>
            <person name="Ruiz-Trillo I."/>
            <person name="Brown M."/>
            <person name="Walker B."/>
            <person name="Young S."/>
            <person name="Zeng Q."/>
            <person name="Gargeya S."/>
            <person name="Fitzgerald M."/>
            <person name="Haas B."/>
            <person name="Abouelleil A."/>
            <person name="Allen A.W."/>
            <person name="Alvarado L."/>
            <person name="Arachchi H.M."/>
            <person name="Berlin A.M."/>
            <person name="Chapman S.B."/>
            <person name="Gainer-Dewar J."/>
            <person name="Goldberg J."/>
            <person name="Griggs A."/>
            <person name="Gujja S."/>
            <person name="Hansen M."/>
            <person name="Howarth C."/>
            <person name="Imamovic A."/>
            <person name="Ireland A."/>
            <person name="Larimer J."/>
            <person name="McCowan C."/>
            <person name="Murphy C."/>
            <person name="Pearson M."/>
            <person name="Poon T.W."/>
            <person name="Priest M."/>
            <person name="Roberts A."/>
            <person name="Saif S."/>
            <person name="Shea T."/>
            <person name="Sisk P."/>
            <person name="Sykes S."/>
            <person name="Wortman J."/>
            <person name="Nusbaum C."/>
            <person name="Birren B."/>
        </authorList>
    </citation>
    <scope>NUCLEOTIDE SEQUENCE [LARGE SCALE GENOMIC DNA]</scope>
    <source>
        <strain evidence="2">ATCC 38817</strain>
    </source>
</reference>
<proteinExistence type="predicted"/>
<accession>A0A058ZC58</accession>
<organism evidence="2">
    <name type="scientific">Fonticula alba</name>
    <name type="common">Slime mold</name>
    <dbReference type="NCBI Taxonomy" id="691883"/>
    <lineage>
        <taxon>Eukaryota</taxon>
        <taxon>Rotosphaerida</taxon>
        <taxon>Fonticulaceae</taxon>
        <taxon>Fonticula</taxon>
    </lineage>
</organism>
<evidence type="ECO:0000313" key="2">
    <source>
        <dbReference type="EMBL" id="KCV71022.1"/>
    </source>
</evidence>
<dbReference type="AlphaFoldDB" id="A0A058ZC58"/>
<gene>
    <name evidence="2" type="ORF">H696_01968</name>
</gene>
<evidence type="ECO:0000256" key="1">
    <source>
        <dbReference type="SAM" id="MobiDB-lite"/>
    </source>
</evidence>
<dbReference type="GeneID" id="20526693"/>
<feature type="region of interest" description="Disordered" evidence="1">
    <location>
        <begin position="36"/>
        <end position="57"/>
    </location>
</feature>
<feature type="region of interest" description="Disordered" evidence="1">
    <location>
        <begin position="1"/>
        <end position="23"/>
    </location>
</feature>
<name>A0A058ZC58_FONAL</name>
<dbReference type="RefSeq" id="XP_009494145.1">
    <property type="nucleotide sequence ID" value="XM_009495870.1"/>
</dbReference>
<sequence length="57" mass="5825">MSRCSSRRKIARGHGLERGSHGSEVAAAAAASAAAVVPTASRRPGLAPLRPHVPMLP</sequence>
<evidence type="ECO:0000313" key="3">
    <source>
        <dbReference type="Proteomes" id="UP000030693"/>
    </source>
</evidence>
<keyword evidence="3" id="KW-1185">Reference proteome</keyword>
<protein>
    <submittedName>
        <fullName evidence="2">Uncharacterized protein</fullName>
    </submittedName>
</protein>
<feature type="compositionally biased region" description="Basic residues" evidence="1">
    <location>
        <begin position="1"/>
        <end position="12"/>
    </location>
</feature>